<dbReference type="Proteomes" id="UP000315471">
    <property type="component" value="Unassembled WGS sequence"/>
</dbReference>
<evidence type="ECO:0000259" key="4">
    <source>
        <dbReference type="Pfam" id="PF00535"/>
    </source>
</evidence>
<dbReference type="PANTHER" id="PTHR43179">
    <property type="entry name" value="RHAMNOSYLTRANSFERASE WBBL"/>
    <property type="match status" value="1"/>
</dbReference>
<dbReference type="EMBL" id="SJPY01000002">
    <property type="protein sequence ID" value="TWU44338.1"/>
    <property type="molecule type" value="Genomic_DNA"/>
</dbReference>
<dbReference type="AlphaFoldDB" id="A0A5C6E681"/>
<keyword evidence="3 5" id="KW-0808">Transferase</keyword>
<comment type="caution">
    <text evidence="5">The sequence shown here is derived from an EMBL/GenBank/DDBJ whole genome shotgun (WGS) entry which is preliminary data.</text>
</comment>
<dbReference type="RefSeq" id="WP_146599305.1">
    <property type="nucleotide sequence ID" value="NZ_SJPY01000002.1"/>
</dbReference>
<dbReference type="GO" id="GO:0016757">
    <property type="term" value="F:glycosyltransferase activity"/>
    <property type="evidence" value="ECO:0007669"/>
    <property type="project" value="UniProtKB-KW"/>
</dbReference>
<feature type="domain" description="Glycosyltransferase 2-like" evidence="4">
    <location>
        <begin position="6"/>
        <end position="174"/>
    </location>
</feature>
<evidence type="ECO:0000313" key="5">
    <source>
        <dbReference type="EMBL" id="TWU44338.1"/>
    </source>
</evidence>
<dbReference type="InterPro" id="IPR001173">
    <property type="entry name" value="Glyco_trans_2-like"/>
</dbReference>
<keyword evidence="6" id="KW-1185">Reference proteome</keyword>
<reference evidence="5 6" key="1">
    <citation type="submission" date="2019-02" db="EMBL/GenBank/DDBJ databases">
        <title>Deep-cultivation of Planctomycetes and their phenomic and genomic characterization uncovers novel biology.</title>
        <authorList>
            <person name="Wiegand S."/>
            <person name="Jogler M."/>
            <person name="Boedeker C."/>
            <person name="Pinto D."/>
            <person name="Vollmers J."/>
            <person name="Rivas-Marin E."/>
            <person name="Kohn T."/>
            <person name="Peeters S.H."/>
            <person name="Heuer A."/>
            <person name="Rast P."/>
            <person name="Oberbeckmann S."/>
            <person name="Bunk B."/>
            <person name="Jeske O."/>
            <person name="Meyerdierks A."/>
            <person name="Storesund J.E."/>
            <person name="Kallscheuer N."/>
            <person name="Luecker S."/>
            <person name="Lage O.M."/>
            <person name="Pohl T."/>
            <person name="Merkel B.J."/>
            <person name="Hornburger P."/>
            <person name="Mueller R.-W."/>
            <person name="Bruemmer F."/>
            <person name="Labrenz M."/>
            <person name="Spormann A.M."/>
            <person name="Op Den Camp H."/>
            <person name="Overmann J."/>
            <person name="Amann R."/>
            <person name="Jetten M.S.M."/>
            <person name="Mascher T."/>
            <person name="Medema M.H."/>
            <person name="Devos D.P."/>
            <person name="Kaster A.-K."/>
            <person name="Ovreas L."/>
            <person name="Rohde M."/>
            <person name="Galperin M.Y."/>
            <person name="Jogler C."/>
        </authorList>
    </citation>
    <scope>NUCLEOTIDE SEQUENCE [LARGE SCALE GENOMIC DNA]</scope>
    <source>
        <strain evidence="5 6">Q31b</strain>
    </source>
</reference>
<protein>
    <submittedName>
        <fullName evidence="5">Glycosyl transferase family 2</fullName>
    </submittedName>
</protein>
<dbReference type="OrthoDB" id="9781367at2"/>
<gene>
    <name evidence="5" type="ORF">Q31b_18740</name>
</gene>
<evidence type="ECO:0000256" key="2">
    <source>
        <dbReference type="ARBA" id="ARBA00022676"/>
    </source>
</evidence>
<keyword evidence="2" id="KW-0328">Glycosyltransferase</keyword>
<evidence type="ECO:0000256" key="3">
    <source>
        <dbReference type="ARBA" id="ARBA00022679"/>
    </source>
</evidence>
<dbReference type="InterPro" id="IPR029044">
    <property type="entry name" value="Nucleotide-diphossugar_trans"/>
</dbReference>
<organism evidence="5 6">
    <name type="scientific">Novipirellula aureliae</name>
    <dbReference type="NCBI Taxonomy" id="2527966"/>
    <lineage>
        <taxon>Bacteria</taxon>
        <taxon>Pseudomonadati</taxon>
        <taxon>Planctomycetota</taxon>
        <taxon>Planctomycetia</taxon>
        <taxon>Pirellulales</taxon>
        <taxon>Pirellulaceae</taxon>
        <taxon>Novipirellula</taxon>
    </lineage>
</organism>
<dbReference type="SUPFAM" id="SSF53448">
    <property type="entry name" value="Nucleotide-diphospho-sugar transferases"/>
    <property type="match status" value="1"/>
</dbReference>
<sequence>MAILWTIVLPTYRRPETLRLALEHIAESIDDPTSYEVLIYDNGIPESSQFVAAAFDESLPFRYTINRSGHGLGYSLCRGASEARGVWVLEVNDDALVPPNIFVRLESILTSDARIGVVGLRAVEDDYVDDEREIGVISKDGTVHGNFIRDTDGPIDVEHVYGFCYAYRRELLERGGGHDAILLAQDYSSGNRIETDHCLTAKKLGYRVVYDGSIAVKHLAKPRGDMNERSLKWKLNHTRNTLYLFLKHFGWFGRDGIAFRFCFLKDLGLRSALLHPSRDNWAYFLTGMRARGSAVFHWLRYLLFGPRLHPLSSHDTKTKE</sequence>
<evidence type="ECO:0000313" key="6">
    <source>
        <dbReference type="Proteomes" id="UP000315471"/>
    </source>
</evidence>
<dbReference type="Pfam" id="PF00535">
    <property type="entry name" value="Glycos_transf_2"/>
    <property type="match status" value="1"/>
</dbReference>
<dbReference type="PANTHER" id="PTHR43179:SF12">
    <property type="entry name" value="GALACTOFURANOSYLTRANSFERASE GLFT2"/>
    <property type="match status" value="1"/>
</dbReference>
<evidence type="ECO:0000256" key="1">
    <source>
        <dbReference type="ARBA" id="ARBA00006739"/>
    </source>
</evidence>
<comment type="similarity">
    <text evidence="1">Belongs to the glycosyltransferase 2 family.</text>
</comment>
<accession>A0A5C6E681</accession>
<name>A0A5C6E681_9BACT</name>
<dbReference type="Gene3D" id="3.90.550.10">
    <property type="entry name" value="Spore Coat Polysaccharide Biosynthesis Protein SpsA, Chain A"/>
    <property type="match status" value="1"/>
</dbReference>
<proteinExistence type="inferred from homology"/>